<name>F0RFI5_CELLC</name>
<evidence type="ECO:0000256" key="1">
    <source>
        <dbReference type="SAM" id="Phobius"/>
    </source>
</evidence>
<keyword evidence="1" id="KW-0472">Membrane</keyword>
<feature type="transmembrane region" description="Helical" evidence="1">
    <location>
        <begin position="136"/>
        <end position="161"/>
    </location>
</feature>
<dbReference type="Proteomes" id="UP000007487">
    <property type="component" value="Chromosome"/>
</dbReference>
<proteinExistence type="predicted"/>
<reference evidence="2 3" key="1">
    <citation type="journal article" date="2011" name="Stand. Genomic Sci.">
        <title>Complete genome sequence of Cellulophaga lytica type strain (LIM- 21).</title>
        <authorList>
            <person name="Pati A."/>
            <person name="Abt B."/>
            <person name="Teshima H."/>
            <person name="Nolan M."/>
            <person name="Lapidus A."/>
            <person name="Lucas S."/>
            <person name="Hammon N."/>
            <person name="Deshpande S."/>
            <person name="Cheng J.F."/>
            <person name="Tapia R."/>
            <person name="Han C."/>
            <person name="Goodwin L."/>
            <person name="Pitluck S."/>
            <person name="Liolios K."/>
            <person name="Pagani I."/>
            <person name="Mavromatis K."/>
            <person name="Ovchinikova G."/>
            <person name="Chen A."/>
            <person name="Palaniappan K."/>
            <person name="Land M."/>
            <person name="Hauser L."/>
            <person name="Jeffries C.D."/>
            <person name="Detter J.C."/>
            <person name="Brambilla E.M."/>
            <person name="Kannan K.P."/>
            <person name="Rohde M."/>
            <person name="Spring S."/>
            <person name="Goker M."/>
            <person name="Woyke T."/>
            <person name="Bristow J."/>
            <person name="Eisen J.A."/>
            <person name="Markowitz V."/>
            <person name="Hugenholtz P."/>
            <person name="Kyrpides N.C."/>
            <person name="Klenk H.P."/>
            <person name="Ivanova N."/>
        </authorList>
    </citation>
    <scope>NUCLEOTIDE SEQUENCE [LARGE SCALE GENOMIC DNA]</scope>
    <source>
        <strain evidence="3">ATCC 23178 / DSM 7489 / JCM 8516 / NBRC 14961 / NCIMB 1423 / VKM B-1433 / Cy l20</strain>
    </source>
</reference>
<evidence type="ECO:0000313" key="2">
    <source>
        <dbReference type="EMBL" id="ADY28933.1"/>
    </source>
</evidence>
<organism evidence="2 3">
    <name type="scientific">Cellulophaga lytica (strain ATCC 23178 / DSM 7489 / JCM 8516 / NBRC 14961 / NCIMB 1423 / VKM B-1433 / Cy l20)</name>
    <dbReference type="NCBI Taxonomy" id="867900"/>
    <lineage>
        <taxon>Bacteria</taxon>
        <taxon>Pseudomonadati</taxon>
        <taxon>Bacteroidota</taxon>
        <taxon>Flavobacteriia</taxon>
        <taxon>Flavobacteriales</taxon>
        <taxon>Flavobacteriaceae</taxon>
        <taxon>Cellulophaga</taxon>
    </lineage>
</organism>
<protein>
    <submittedName>
        <fullName evidence="2">Uncharacterized protein</fullName>
    </submittedName>
</protein>
<gene>
    <name evidence="2" type="ordered locus">Celly_1104</name>
</gene>
<dbReference type="KEGG" id="cly:Celly_1104"/>
<evidence type="ECO:0000313" key="3">
    <source>
        <dbReference type="Proteomes" id="UP000007487"/>
    </source>
</evidence>
<dbReference type="RefSeq" id="WP_013620681.1">
    <property type="nucleotide sequence ID" value="NC_015167.1"/>
</dbReference>
<keyword evidence="1" id="KW-0812">Transmembrane</keyword>
<sequence length="223" mass="25506">MSLEDKNRLIREGQAQLKKGIFPNLILESINESRLRKDVEKQIFNPSGEKFDNLSKEEQDIKKSRLAIILKFNDYIQALNIFKNGAYLLLILGIITLGSALLKINNNHIFGLLTFISGLIILIASSNRKLLLKTTLYIVIAYLVFTLLELIIFKLPSPYIYAISNNVLENRRGALPKIINLISPFVYLTIRLSLVVFFIGAYLKQQSFFKIKSKYELGIRSHS</sequence>
<accession>F0RFI5</accession>
<dbReference type="STRING" id="867900.Celly_1104"/>
<keyword evidence="1" id="KW-1133">Transmembrane helix</keyword>
<keyword evidence="3" id="KW-1185">Reference proteome</keyword>
<feature type="transmembrane region" description="Helical" evidence="1">
    <location>
        <begin position="181"/>
        <end position="203"/>
    </location>
</feature>
<dbReference type="HOGENOM" id="CLU_107486_0_0_10"/>
<feature type="transmembrane region" description="Helical" evidence="1">
    <location>
        <begin position="108"/>
        <end position="124"/>
    </location>
</feature>
<dbReference type="AlphaFoldDB" id="F0RFI5"/>
<dbReference type="EMBL" id="CP002534">
    <property type="protein sequence ID" value="ADY28933.1"/>
    <property type="molecule type" value="Genomic_DNA"/>
</dbReference>
<feature type="transmembrane region" description="Helical" evidence="1">
    <location>
        <begin position="85"/>
        <end position="102"/>
    </location>
</feature>
<dbReference type="OrthoDB" id="1452789at2"/>